<protein>
    <submittedName>
        <fullName evidence="1">Uncharacterized protein</fullName>
    </submittedName>
</protein>
<evidence type="ECO:0000313" key="1">
    <source>
        <dbReference type="EMBL" id="GIY31017.1"/>
    </source>
</evidence>
<dbReference type="AlphaFoldDB" id="A0AAV4SF00"/>
<organism evidence="1 2">
    <name type="scientific">Caerostris extrusa</name>
    <name type="common">Bark spider</name>
    <name type="synonym">Caerostris bankana</name>
    <dbReference type="NCBI Taxonomy" id="172846"/>
    <lineage>
        <taxon>Eukaryota</taxon>
        <taxon>Metazoa</taxon>
        <taxon>Ecdysozoa</taxon>
        <taxon>Arthropoda</taxon>
        <taxon>Chelicerata</taxon>
        <taxon>Arachnida</taxon>
        <taxon>Araneae</taxon>
        <taxon>Araneomorphae</taxon>
        <taxon>Entelegynae</taxon>
        <taxon>Araneoidea</taxon>
        <taxon>Araneidae</taxon>
        <taxon>Caerostris</taxon>
    </lineage>
</organism>
<sequence length="82" mass="9376">MPKKSTSPKCFSKSRASLEKQLLQSIKNRHQISSGLEEICLIRRAFGDKKPELVAWRKICLFLIGKKQTISTIFQKPVCQTV</sequence>
<keyword evidence="2" id="KW-1185">Reference proteome</keyword>
<accession>A0AAV4SF00</accession>
<dbReference type="Proteomes" id="UP001054945">
    <property type="component" value="Unassembled WGS sequence"/>
</dbReference>
<evidence type="ECO:0000313" key="2">
    <source>
        <dbReference type="Proteomes" id="UP001054945"/>
    </source>
</evidence>
<gene>
    <name evidence="1" type="ORF">CEXT_634451</name>
</gene>
<reference evidence="1 2" key="1">
    <citation type="submission" date="2021-06" db="EMBL/GenBank/DDBJ databases">
        <title>Caerostris extrusa draft genome.</title>
        <authorList>
            <person name="Kono N."/>
            <person name="Arakawa K."/>
        </authorList>
    </citation>
    <scope>NUCLEOTIDE SEQUENCE [LARGE SCALE GENOMIC DNA]</scope>
</reference>
<dbReference type="EMBL" id="BPLR01009309">
    <property type="protein sequence ID" value="GIY31017.1"/>
    <property type="molecule type" value="Genomic_DNA"/>
</dbReference>
<comment type="caution">
    <text evidence="1">The sequence shown here is derived from an EMBL/GenBank/DDBJ whole genome shotgun (WGS) entry which is preliminary data.</text>
</comment>
<name>A0AAV4SF00_CAEEX</name>
<proteinExistence type="predicted"/>